<dbReference type="Proteomes" id="UP001597106">
    <property type="component" value="Unassembled WGS sequence"/>
</dbReference>
<keyword evidence="2 14" id="KW-0963">Cytoplasm</keyword>
<dbReference type="InterPro" id="IPR004511">
    <property type="entry name" value="PAPS/APS_Rdtase"/>
</dbReference>
<name>A0ABW3GID2_9PROT</name>
<sequence length="252" mass="28194">MSFGVSMLKPAASNPATRPELTEALVASVQAKRAQVVALLQSAAAEFPAITFANSYGAEDMVLTDLIAKEALPIEIFSLDTGRLPAETYTLMGEVEHTYATKPVVFFPKHEAVEQYVRSQGINAFYDSIELRKACCHMRKVEPLQRALAGKQAWITGMRAEQATTRSNLPVREFDAGNKLEKFNPLSDWTEKEVWAYIRLHEVPYNALHDQFYPSIGCAPCTRAVAMGEDIRAGRWWWEDPTSKECGLHVKK</sequence>
<feature type="binding site" evidence="14">
    <location>
        <position position="136"/>
    </location>
    <ligand>
        <name>[4Fe-4S] cluster</name>
        <dbReference type="ChEBI" id="CHEBI:49883"/>
    </ligand>
</feature>
<dbReference type="CDD" id="cd23945">
    <property type="entry name" value="PAPS_reductase"/>
    <property type="match status" value="1"/>
</dbReference>
<dbReference type="PANTHER" id="PTHR46482">
    <property type="entry name" value="5'-ADENYLYLSULFATE REDUCTASE 3, CHLOROPLASTIC"/>
    <property type="match status" value="1"/>
</dbReference>
<evidence type="ECO:0000256" key="9">
    <source>
        <dbReference type="ARBA" id="ARBA00024386"/>
    </source>
</evidence>
<evidence type="ECO:0000259" key="15">
    <source>
        <dbReference type="Pfam" id="PF01507"/>
    </source>
</evidence>
<evidence type="ECO:0000256" key="6">
    <source>
        <dbReference type="ARBA" id="ARBA00023014"/>
    </source>
</evidence>
<dbReference type="Pfam" id="PF01507">
    <property type="entry name" value="PAPS_reduct"/>
    <property type="match status" value="1"/>
</dbReference>
<evidence type="ECO:0000313" key="16">
    <source>
        <dbReference type="EMBL" id="MFD0929812.1"/>
    </source>
</evidence>
<evidence type="ECO:0000256" key="11">
    <source>
        <dbReference type="ARBA" id="ARBA00030894"/>
    </source>
</evidence>
<keyword evidence="17" id="KW-1185">Reference proteome</keyword>
<evidence type="ECO:0000256" key="13">
    <source>
        <dbReference type="ARBA" id="ARBA00048441"/>
    </source>
</evidence>
<accession>A0ABW3GID2</accession>
<dbReference type="SUPFAM" id="SSF52402">
    <property type="entry name" value="Adenine nucleotide alpha hydrolases-like"/>
    <property type="match status" value="1"/>
</dbReference>
<evidence type="ECO:0000256" key="5">
    <source>
        <dbReference type="ARBA" id="ARBA00023004"/>
    </source>
</evidence>
<feature type="active site" description="Nucleophile; cysteine thiosulfonate intermediate" evidence="14">
    <location>
        <position position="246"/>
    </location>
</feature>
<feature type="binding site" evidence="14">
    <location>
        <position position="135"/>
    </location>
    <ligand>
        <name>[4Fe-4S] cluster</name>
        <dbReference type="ChEBI" id="CHEBI:49883"/>
    </ligand>
</feature>
<evidence type="ECO:0000256" key="14">
    <source>
        <dbReference type="HAMAP-Rule" id="MF_00063"/>
    </source>
</evidence>
<gene>
    <name evidence="14" type="primary">cysH</name>
    <name evidence="16" type="ORF">ACFQ1T_08480</name>
</gene>
<comment type="catalytic activity">
    <reaction evidence="13 14">
        <text>[thioredoxin]-disulfide + sulfite + AMP + 2 H(+) = adenosine 5'-phosphosulfate + [thioredoxin]-dithiol</text>
        <dbReference type="Rhea" id="RHEA:21976"/>
        <dbReference type="Rhea" id="RHEA-COMP:10698"/>
        <dbReference type="Rhea" id="RHEA-COMP:10700"/>
        <dbReference type="ChEBI" id="CHEBI:15378"/>
        <dbReference type="ChEBI" id="CHEBI:17359"/>
        <dbReference type="ChEBI" id="CHEBI:29950"/>
        <dbReference type="ChEBI" id="CHEBI:50058"/>
        <dbReference type="ChEBI" id="CHEBI:58243"/>
        <dbReference type="ChEBI" id="CHEBI:456215"/>
        <dbReference type="EC" id="1.8.4.10"/>
    </reaction>
</comment>
<comment type="subcellular location">
    <subcellularLocation>
        <location evidence="14">Cytoplasm</location>
    </subcellularLocation>
</comment>
<feature type="binding site" evidence="14">
    <location>
        <position position="221"/>
    </location>
    <ligand>
        <name>[4Fe-4S] cluster</name>
        <dbReference type="ChEBI" id="CHEBI:49883"/>
    </ligand>
</feature>
<dbReference type="PIRSF" id="PIRSF000857">
    <property type="entry name" value="PAPS_reductase"/>
    <property type="match status" value="1"/>
</dbReference>
<evidence type="ECO:0000256" key="3">
    <source>
        <dbReference type="ARBA" id="ARBA00022723"/>
    </source>
</evidence>
<dbReference type="EMBL" id="JBHTJW010000002">
    <property type="protein sequence ID" value="MFD0929812.1"/>
    <property type="molecule type" value="Genomic_DNA"/>
</dbReference>
<keyword evidence="6 14" id="KW-0411">Iron-sulfur</keyword>
<dbReference type="InterPro" id="IPR002500">
    <property type="entry name" value="PAPS_reduct_dom"/>
</dbReference>
<keyword evidence="5 14" id="KW-0408">Iron</keyword>
<evidence type="ECO:0000256" key="2">
    <source>
        <dbReference type="ARBA" id="ARBA00022490"/>
    </source>
</evidence>
<evidence type="ECO:0000256" key="4">
    <source>
        <dbReference type="ARBA" id="ARBA00023002"/>
    </source>
</evidence>
<keyword evidence="3 14" id="KW-0479">Metal-binding</keyword>
<dbReference type="NCBIfam" id="TIGR02055">
    <property type="entry name" value="APS_reductase"/>
    <property type="match status" value="1"/>
</dbReference>
<comment type="caution">
    <text evidence="16">The sequence shown here is derived from an EMBL/GenBank/DDBJ whole genome shotgun (WGS) entry which is preliminary data.</text>
</comment>
<organism evidence="16 17">
    <name type="scientific">Methylophilus glucosoxydans</name>
    <dbReference type="NCBI Taxonomy" id="752553"/>
    <lineage>
        <taxon>Bacteria</taxon>
        <taxon>Pseudomonadati</taxon>
        <taxon>Pseudomonadota</taxon>
        <taxon>Betaproteobacteria</taxon>
        <taxon>Nitrosomonadales</taxon>
        <taxon>Methylophilaceae</taxon>
        <taxon>Methylophilus</taxon>
    </lineage>
</organism>
<comment type="pathway">
    <text evidence="8 14">Sulfur metabolism; hydrogen sulfide biosynthesis; sulfite from sulfate.</text>
</comment>
<dbReference type="HAMAP" id="MF_00063">
    <property type="entry name" value="CysH"/>
    <property type="match status" value="1"/>
</dbReference>
<reference evidence="17" key="1">
    <citation type="journal article" date="2019" name="Int. J. Syst. Evol. Microbiol.">
        <title>The Global Catalogue of Microorganisms (GCM) 10K type strain sequencing project: providing services to taxonomists for standard genome sequencing and annotation.</title>
        <authorList>
            <consortium name="The Broad Institute Genomics Platform"/>
            <consortium name="The Broad Institute Genome Sequencing Center for Infectious Disease"/>
            <person name="Wu L."/>
            <person name="Ma J."/>
        </authorList>
    </citation>
    <scope>NUCLEOTIDE SEQUENCE [LARGE SCALE GENOMIC DNA]</scope>
    <source>
        <strain evidence="17">CCUG 59685</strain>
    </source>
</reference>
<dbReference type="GO" id="GO:0004604">
    <property type="term" value="F:phosphoadenylyl-sulfate reductase (thioredoxin) activity"/>
    <property type="evidence" value="ECO:0007669"/>
    <property type="project" value="UniProtKB-EC"/>
</dbReference>
<evidence type="ECO:0000256" key="10">
    <source>
        <dbReference type="ARBA" id="ARBA00029514"/>
    </source>
</evidence>
<comment type="similarity">
    <text evidence="1 14">Belongs to the PAPS reductase family. CysH subfamily.</text>
</comment>
<proteinExistence type="inferred from homology"/>
<comment type="function">
    <text evidence="7 14">Catalyzes the formation of sulfite from adenosine 5'-phosphosulfate (APS) using thioredoxin as an electron donor.</text>
</comment>
<evidence type="ECO:0000256" key="12">
    <source>
        <dbReference type="ARBA" id="ARBA00032041"/>
    </source>
</evidence>
<dbReference type="Gene3D" id="3.40.50.620">
    <property type="entry name" value="HUPs"/>
    <property type="match status" value="1"/>
</dbReference>
<comment type="cofactor">
    <cofactor evidence="14">
        <name>[4Fe-4S] cluster</name>
        <dbReference type="ChEBI" id="CHEBI:49883"/>
    </cofactor>
    <text evidence="14">Binds 1 [4Fe-4S] cluster per subunit.</text>
</comment>
<dbReference type="EC" id="1.8.4.10" evidence="9 14"/>
<evidence type="ECO:0000313" key="17">
    <source>
        <dbReference type="Proteomes" id="UP001597106"/>
    </source>
</evidence>
<feature type="binding site" evidence="14">
    <location>
        <position position="218"/>
    </location>
    <ligand>
        <name>[4Fe-4S] cluster</name>
        <dbReference type="ChEBI" id="CHEBI:49883"/>
    </ligand>
</feature>
<dbReference type="NCBIfam" id="TIGR00434">
    <property type="entry name" value="cysH"/>
    <property type="match status" value="1"/>
</dbReference>
<evidence type="ECO:0000256" key="1">
    <source>
        <dbReference type="ARBA" id="ARBA00009732"/>
    </source>
</evidence>
<protein>
    <recommendedName>
        <fullName evidence="10 14">Adenosine 5'-phosphosulfate reductase</fullName>
        <shortName evidence="14">APS reductase</shortName>
        <ecNumber evidence="9 14">1.8.4.10</ecNumber>
    </recommendedName>
    <alternativeName>
        <fullName evidence="12 14">5'-adenylylsulfate reductase</fullName>
    </alternativeName>
    <alternativeName>
        <fullName evidence="11 14">Thioredoxin-dependent 5'-adenylylsulfate reductase</fullName>
    </alternativeName>
</protein>
<dbReference type="InterPro" id="IPR014729">
    <property type="entry name" value="Rossmann-like_a/b/a_fold"/>
</dbReference>
<evidence type="ECO:0000256" key="7">
    <source>
        <dbReference type="ARBA" id="ARBA00024298"/>
    </source>
</evidence>
<dbReference type="RefSeq" id="WP_379075659.1">
    <property type="nucleotide sequence ID" value="NZ_JBHTJW010000002.1"/>
</dbReference>
<feature type="domain" description="Phosphoadenosine phosphosulphate reductase" evidence="15">
    <location>
        <begin position="51"/>
        <end position="224"/>
    </location>
</feature>
<evidence type="ECO:0000256" key="8">
    <source>
        <dbReference type="ARBA" id="ARBA00024327"/>
    </source>
</evidence>
<keyword evidence="4 14" id="KW-0560">Oxidoreductase</keyword>
<dbReference type="NCBIfam" id="NF002537">
    <property type="entry name" value="PRK02090.1"/>
    <property type="match status" value="1"/>
</dbReference>
<dbReference type="InterPro" id="IPR011798">
    <property type="entry name" value="APS_reductase"/>
</dbReference>
<dbReference type="PANTHER" id="PTHR46482:SF9">
    <property type="entry name" value="5'-ADENYLYLSULFATE REDUCTASE 1, CHLOROPLASTIC"/>
    <property type="match status" value="1"/>
</dbReference>